<dbReference type="AlphaFoldDB" id="A0A6G9H994"/>
<proteinExistence type="predicted"/>
<feature type="compositionally biased region" description="Basic and acidic residues" evidence="1">
    <location>
        <begin position="1"/>
        <end position="22"/>
    </location>
</feature>
<gene>
    <name evidence="2" type="ORF">HA039_02520</name>
</gene>
<reference evidence="2 3" key="1">
    <citation type="submission" date="2020-03" db="EMBL/GenBank/DDBJ databases">
        <title>A novel species.</title>
        <authorList>
            <person name="Gao J."/>
        </authorList>
    </citation>
    <scope>NUCLEOTIDE SEQUENCE [LARGE SCALE GENOMIC DNA]</scope>
    <source>
        <strain evidence="2 3">QMT-12</strain>
    </source>
</reference>
<dbReference type="Proteomes" id="UP000501179">
    <property type="component" value="Chromosome"/>
</dbReference>
<evidence type="ECO:0000313" key="2">
    <source>
        <dbReference type="EMBL" id="QIQ06647.1"/>
    </source>
</evidence>
<dbReference type="EMBL" id="CP050177">
    <property type="protein sequence ID" value="QIQ06647.1"/>
    <property type="molecule type" value="Genomic_DNA"/>
</dbReference>
<evidence type="ECO:0000256" key="1">
    <source>
        <dbReference type="SAM" id="MobiDB-lite"/>
    </source>
</evidence>
<sequence>MGCSREHYEERGKADAPVRGKQGDNTAAEVYNFPDGFGNLATKCVGAGQRAYTTTRSFQNQDGDDEIEIIPAHQVVVADPECTGGP</sequence>
<evidence type="ECO:0000313" key="3">
    <source>
        <dbReference type="Proteomes" id="UP000501179"/>
    </source>
</evidence>
<keyword evidence="3" id="KW-1185">Reference proteome</keyword>
<feature type="region of interest" description="Disordered" evidence="1">
    <location>
        <begin position="1"/>
        <end position="24"/>
    </location>
</feature>
<accession>A0A6G9H994</accession>
<name>A0A6G9H994_9ACTN</name>
<dbReference type="KEGG" id="slia:HA039_02520"/>
<organism evidence="2 3">
    <name type="scientific">Streptomyces liangshanensis</name>
    <dbReference type="NCBI Taxonomy" id="2717324"/>
    <lineage>
        <taxon>Bacteria</taxon>
        <taxon>Bacillati</taxon>
        <taxon>Actinomycetota</taxon>
        <taxon>Actinomycetes</taxon>
        <taxon>Kitasatosporales</taxon>
        <taxon>Streptomycetaceae</taxon>
        <taxon>Streptomyces</taxon>
    </lineage>
</organism>
<protein>
    <submittedName>
        <fullName evidence="2">Uncharacterized protein</fullName>
    </submittedName>
</protein>